<proteinExistence type="predicted"/>
<reference evidence="1 2" key="1">
    <citation type="submission" date="2019-09" db="EMBL/GenBank/DDBJ databases">
        <title>Chitinophaga ginsengihumi sp. nov., isolated from soil of ginseng rhizosphere.</title>
        <authorList>
            <person name="Lee J."/>
        </authorList>
    </citation>
    <scope>NUCLEOTIDE SEQUENCE [LARGE SCALE GENOMIC DNA]</scope>
    <source>
        <strain evidence="1 2">BN140078</strain>
    </source>
</reference>
<organism evidence="1 2">
    <name type="scientific">Chitinophaga agrisoli</name>
    <dbReference type="NCBI Taxonomy" id="2607653"/>
    <lineage>
        <taxon>Bacteria</taxon>
        <taxon>Pseudomonadati</taxon>
        <taxon>Bacteroidota</taxon>
        <taxon>Chitinophagia</taxon>
        <taxon>Chitinophagales</taxon>
        <taxon>Chitinophagaceae</taxon>
        <taxon>Chitinophaga</taxon>
    </lineage>
</organism>
<comment type="caution">
    <text evidence="1">The sequence shown here is derived from an EMBL/GenBank/DDBJ whole genome shotgun (WGS) entry which is preliminary data.</text>
</comment>
<dbReference type="AlphaFoldDB" id="A0A5B2VLS5"/>
<name>A0A5B2VLS5_9BACT</name>
<evidence type="ECO:0000313" key="1">
    <source>
        <dbReference type="EMBL" id="KAA2239217.1"/>
    </source>
</evidence>
<dbReference type="EMBL" id="VUOC01000004">
    <property type="protein sequence ID" value="KAA2239217.1"/>
    <property type="molecule type" value="Genomic_DNA"/>
</dbReference>
<sequence>MAGNVDLLTNGLKDYINCLHTHNSSLQEDFRELSALFAALQPAYEGQAAETFKASWMATARWFEEYIDQTVLLGSFLEERVSWLEQDK</sequence>
<evidence type="ECO:0000313" key="2">
    <source>
        <dbReference type="Proteomes" id="UP000324611"/>
    </source>
</evidence>
<evidence type="ECO:0008006" key="3">
    <source>
        <dbReference type="Google" id="ProtNLM"/>
    </source>
</evidence>
<gene>
    <name evidence="1" type="ORF">F0L74_23715</name>
</gene>
<dbReference type="InterPro" id="IPR036689">
    <property type="entry name" value="ESAT-6-like_sf"/>
</dbReference>
<reference evidence="1 2" key="2">
    <citation type="submission" date="2019-09" db="EMBL/GenBank/DDBJ databases">
        <authorList>
            <person name="Jin C."/>
        </authorList>
    </citation>
    <scope>NUCLEOTIDE SEQUENCE [LARGE SCALE GENOMIC DNA]</scope>
    <source>
        <strain evidence="1 2">BN140078</strain>
    </source>
</reference>
<protein>
    <recommendedName>
        <fullName evidence="3">WXG100 family type VII secretion target</fullName>
    </recommendedName>
</protein>
<keyword evidence="2" id="KW-1185">Reference proteome</keyword>
<dbReference type="SUPFAM" id="SSF140453">
    <property type="entry name" value="EsxAB dimer-like"/>
    <property type="match status" value="1"/>
</dbReference>
<accession>A0A5B2VLS5</accession>
<dbReference type="Proteomes" id="UP000324611">
    <property type="component" value="Unassembled WGS sequence"/>
</dbReference>
<dbReference type="RefSeq" id="WP_149840396.1">
    <property type="nucleotide sequence ID" value="NZ_VUOC01000004.1"/>
</dbReference>